<dbReference type="InterPro" id="IPR036291">
    <property type="entry name" value="NAD(P)-bd_dom_sf"/>
</dbReference>
<gene>
    <name evidence="4" type="ORF">NEZAVI_LOCUS13402</name>
</gene>
<dbReference type="Proteomes" id="UP001152798">
    <property type="component" value="Chromosome 6"/>
</dbReference>
<name>A0A9P0HP19_NEZVI</name>
<dbReference type="FunFam" id="3.40.50.720:FF:000047">
    <property type="entry name" value="NADP-dependent L-serine/L-allo-threonine dehydrogenase"/>
    <property type="match status" value="1"/>
</dbReference>
<dbReference type="EMBL" id="OV725082">
    <property type="protein sequence ID" value="CAH1405122.1"/>
    <property type="molecule type" value="Genomic_DNA"/>
</dbReference>
<proteinExistence type="inferred from homology"/>
<dbReference type="PRINTS" id="PR00081">
    <property type="entry name" value="GDHRDH"/>
</dbReference>
<evidence type="ECO:0000313" key="5">
    <source>
        <dbReference type="Proteomes" id="UP001152798"/>
    </source>
</evidence>
<evidence type="ECO:0000313" key="4">
    <source>
        <dbReference type="EMBL" id="CAH1405122.1"/>
    </source>
</evidence>
<dbReference type="PANTHER" id="PTHR43115">
    <property type="entry name" value="DEHYDROGENASE/REDUCTASE SDR FAMILY MEMBER 11"/>
    <property type="match status" value="1"/>
</dbReference>
<dbReference type="InterPro" id="IPR020904">
    <property type="entry name" value="Sc_DH/Rdtase_CS"/>
</dbReference>
<organism evidence="4 5">
    <name type="scientific">Nezara viridula</name>
    <name type="common">Southern green stink bug</name>
    <name type="synonym">Cimex viridulus</name>
    <dbReference type="NCBI Taxonomy" id="85310"/>
    <lineage>
        <taxon>Eukaryota</taxon>
        <taxon>Metazoa</taxon>
        <taxon>Ecdysozoa</taxon>
        <taxon>Arthropoda</taxon>
        <taxon>Hexapoda</taxon>
        <taxon>Insecta</taxon>
        <taxon>Pterygota</taxon>
        <taxon>Neoptera</taxon>
        <taxon>Paraneoptera</taxon>
        <taxon>Hemiptera</taxon>
        <taxon>Heteroptera</taxon>
        <taxon>Panheteroptera</taxon>
        <taxon>Pentatomomorpha</taxon>
        <taxon>Pentatomoidea</taxon>
        <taxon>Pentatomidae</taxon>
        <taxon>Pentatominae</taxon>
        <taxon>Nezara</taxon>
    </lineage>
</organism>
<dbReference type="PROSITE" id="PS00061">
    <property type="entry name" value="ADH_SHORT"/>
    <property type="match status" value="1"/>
</dbReference>
<reference evidence="4" key="1">
    <citation type="submission" date="2022-01" db="EMBL/GenBank/DDBJ databases">
        <authorList>
            <person name="King R."/>
        </authorList>
    </citation>
    <scope>NUCLEOTIDE SEQUENCE</scope>
</reference>
<protein>
    <recommendedName>
        <fullName evidence="6">Farnesol dehydrogenase-like</fullName>
    </recommendedName>
</protein>
<sequence>MALLKGRVAVVTGASEGIGAAIVRRLAAEGMKVAALARRIEILTDLENEMKKKDYIVNGYLCDVQRESSVKDAFDRIEEDFGGIHILVNNAGTAALVDMMNINMENAAAVLNTNVLGPMSCIKEALILMKKYSILDGHVVNINSISGHRVPIREHAGVYGASKHALRVITESLRTDIIKHKLKTRVTSISPGLVRTSMTDYYRELNPDLPSLIAENIADALVYAVTVPSNVNISEMIIDPV</sequence>
<dbReference type="PANTHER" id="PTHR43115:SF4">
    <property type="entry name" value="DEHYDROGENASE_REDUCTASE SDR FAMILY MEMBER 11"/>
    <property type="match status" value="1"/>
</dbReference>
<evidence type="ECO:0000256" key="2">
    <source>
        <dbReference type="ARBA" id="ARBA00023002"/>
    </source>
</evidence>
<dbReference type="GO" id="GO:0016616">
    <property type="term" value="F:oxidoreductase activity, acting on the CH-OH group of donors, NAD or NADP as acceptor"/>
    <property type="evidence" value="ECO:0007669"/>
    <property type="project" value="UniProtKB-ARBA"/>
</dbReference>
<accession>A0A9P0HP19</accession>
<dbReference type="PRINTS" id="PR00080">
    <property type="entry name" value="SDRFAMILY"/>
</dbReference>
<evidence type="ECO:0000256" key="1">
    <source>
        <dbReference type="ARBA" id="ARBA00006484"/>
    </source>
</evidence>
<keyword evidence="5" id="KW-1185">Reference proteome</keyword>
<dbReference type="Pfam" id="PF00106">
    <property type="entry name" value="adh_short"/>
    <property type="match status" value="1"/>
</dbReference>
<evidence type="ECO:0000256" key="3">
    <source>
        <dbReference type="RuleBase" id="RU000363"/>
    </source>
</evidence>
<dbReference type="InterPro" id="IPR002347">
    <property type="entry name" value="SDR_fam"/>
</dbReference>
<comment type="similarity">
    <text evidence="1 3">Belongs to the short-chain dehydrogenases/reductases (SDR) family.</text>
</comment>
<keyword evidence="2" id="KW-0560">Oxidoreductase</keyword>
<dbReference type="OrthoDB" id="1933717at2759"/>
<dbReference type="Gene3D" id="3.40.50.720">
    <property type="entry name" value="NAD(P)-binding Rossmann-like Domain"/>
    <property type="match status" value="1"/>
</dbReference>
<evidence type="ECO:0008006" key="6">
    <source>
        <dbReference type="Google" id="ProtNLM"/>
    </source>
</evidence>
<dbReference type="AlphaFoldDB" id="A0A9P0HP19"/>
<dbReference type="SUPFAM" id="SSF51735">
    <property type="entry name" value="NAD(P)-binding Rossmann-fold domains"/>
    <property type="match status" value="1"/>
</dbReference>